<dbReference type="EMBL" id="CAXJRC010000042">
    <property type="protein sequence ID" value="CAL2107888.1"/>
    <property type="molecule type" value="Genomic_DNA"/>
</dbReference>
<dbReference type="InterPro" id="IPR026444">
    <property type="entry name" value="Secre_tail"/>
</dbReference>
<feature type="domain" description="Secretion system C-terminal sorting" evidence="2">
    <location>
        <begin position="395"/>
        <end position="462"/>
    </location>
</feature>
<dbReference type="Pfam" id="PF18962">
    <property type="entry name" value="Por_Secre_tail"/>
    <property type="match status" value="1"/>
</dbReference>
<dbReference type="RefSeq" id="WP_348703132.1">
    <property type="nucleotide sequence ID" value="NZ_CAXIYA010000011.1"/>
</dbReference>
<keyword evidence="1" id="KW-0732">Signal</keyword>
<dbReference type="NCBIfam" id="TIGR04183">
    <property type="entry name" value="Por_Secre_tail"/>
    <property type="match status" value="1"/>
</dbReference>
<keyword evidence="4" id="KW-1185">Reference proteome</keyword>
<dbReference type="Proteomes" id="UP001497602">
    <property type="component" value="Unassembled WGS sequence"/>
</dbReference>
<accession>A0ABP1FC19</accession>
<gene>
    <name evidence="3" type="ORF">T190115A13A_50130</name>
</gene>
<organism evidence="3 4">
    <name type="scientific">Tenacibaculum vairaonense</name>
    <dbReference type="NCBI Taxonomy" id="3137860"/>
    <lineage>
        <taxon>Bacteria</taxon>
        <taxon>Pseudomonadati</taxon>
        <taxon>Bacteroidota</taxon>
        <taxon>Flavobacteriia</taxon>
        <taxon>Flavobacteriales</taxon>
        <taxon>Flavobacteriaceae</taxon>
        <taxon>Tenacibaculum</taxon>
    </lineage>
</organism>
<reference evidence="3 4" key="1">
    <citation type="submission" date="2024-05" db="EMBL/GenBank/DDBJ databases">
        <authorList>
            <person name="Duchaud E."/>
        </authorList>
    </citation>
    <scope>NUCLEOTIDE SEQUENCE [LARGE SCALE GENOMIC DNA]</scope>
    <source>
        <strain evidence="3">Ena-SAMPLE-TAB-13-05-2024-13:56:06:370-140305</strain>
    </source>
</reference>
<proteinExistence type="predicted"/>
<protein>
    <recommendedName>
        <fullName evidence="2">Secretion system C-terminal sorting domain-containing protein</fullName>
    </recommendedName>
</protein>
<comment type="caution">
    <text evidence="3">The sequence shown here is derived from an EMBL/GenBank/DDBJ whole genome shotgun (WGS) entry which is preliminary data.</text>
</comment>
<evidence type="ECO:0000256" key="1">
    <source>
        <dbReference type="ARBA" id="ARBA00022729"/>
    </source>
</evidence>
<name>A0ABP1FC19_9FLAO</name>
<evidence type="ECO:0000313" key="4">
    <source>
        <dbReference type="Proteomes" id="UP001497602"/>
    </source>
</evidence>
<evidence type="ECO:0000313" key="3">
    <source>
        <dbReference type="EMBL" id="CAL2107888.1"/>
    </source>
</evidence>
<evidence type="ECO:0000259" key="2">
    <source>
        <dbReference type="Pfam" id="PF18962"/>
    </source>
</evidence>
<sequence length="464" mass="54169">MNKQLLLFYACYFVTQFLYTQEESKPTKQILFEDSFEKGWEGWIDGGSACHRYFGDNSSDGDYSIRLRDNLGNASSTESTNYNLRSFTKVNIYFDFYTESMSKGRGFWLKYYNGKEWTICESWEIGKDFVNEMFYSVNIELNSEDYNFTENSKFKFECNGKFYSDKVYLDKIKIEATSATCYDGVKNGFETGIDCGGNCLPCQGENTELIFRDSFENGWGGWIDGGKTCSRYYGTRSSDGEYSIRLRGSRNYKHEAKFTSPYFDLTNYNKVLIEFDYYIYGMSFYIKFTKDFFLRYFDGIDWVIVKKWTVDRDFNSSPLIQGIDKSAFYKATVVMDASDYNFSDKGRFRFDFNGNQYYTDMIYLDKVRIKGFISSRKLSNFVAKSQKEITSRLLIYPNPIEGNTLFLKMCSSLKVTYKITNLIGQVIQKGKLTEQLNVSKLEAGVYLFRVNEGDEEIVQKFVKK</sequence>